<dbReference type="Pfam" id="PF21621">
    <property type="entry name" value="MPI_cupin_dom"/>
    <property type="match status" value="1"/>
</dbReference>
<dbReference type="PANTHER" id="PTHR12561:SF3">
    <property type="entry name" value="LIPOYLTRANSFERASE 1, MITOCHONDRIAL"/>
    <property type="match status" value="1"/>
</dbReference>
<feature type="domain" description="BPL/LPL catalytic" evidence="2">
    <location>
        <begin position="28"/>
        <end position="204"/>
    </location>
</feature>
<evidence type="ECO:0000313" key="3">
    <source>
        <dbReference type="EMBL" id="CRY94116.1"/>
    </source>
</evidence>
<dbReference type="SUPFAM" id="SSF55681">
    <property type="entry name" value="Class II aaRS and biotin synthetases"/>
    <property type="match status" value="1"/>
</dbReference>
<protein>
    <recommendedName>
        <fullName evidence="2">BPL/LPL catalytic domain-containing protein</fullName>
    </recommendedName>
</protein>
<evidence type="ECO:0000256" key="1">
    <source>
        <dbReference type="ARBA" id="ARBA00005085"/>
    </source>
</evidence>
<reference evidence="3" key="1">
    <citation type="submission" date="2015-06" db="EMBL/GenBank/DDBJ databases">
        <authorList>
            <person name="Joergensen T."/>
        </authorList>
    </citation>
    <scope>NUCLEOTIDE SEQUENCE</scope>
    <source>
        <strain evidence="3">RGRH0175</strain>
    </source>
</reference>
<comment type="pathway">
    <text evidence="1">Protein modification; protein lipoylation via exogenous pathway; protein N(6)-(lipoyl)lysine from lipoate: step 2/2.</text>
</comment>
<name>A0A0H5PWI3_9ZZZZ</name>
<dbReference type="PANTHER" id="PTHR12561">
    <property type="entry name" value="LIPOATE-PROTEIN LIGASE"/>
    <property type="match status" value="1"/>
</dbReference>
<dbReference type="CDD" id="cd16443">
    <property type="entry name" value="LplA"/>
    <property type="match status" value="1"/>
</dbReference>
<dbReference type="UniPathway" id="UPA00537">
    <property type="reaction ID" value="UER00595"/>
</dbReference>
<dbReference type="AlphaFoldDB" id="A0A0H5PWI3"/>
<organism evidence="3">
    <name type="scientific">uncultured prokaryote</name>
    <dbReference type="NCBI Taxonomy" id="198431"/>
    <lineage>
        <taxon>unclassified sequences</taxon>
        <taxon>environmental samples</taxon>
    </lineage>
</organism>
<dbReference type="GO" id="GO:0009249">
    <property type="term" value="P:protein lipoylation"/>
    <property type="evidence" value="ECO:0007669"/>
    <property type="project" value="InterPro"/>
</dbReference>
<dbReference type="Gene3D" id="3.30.930.10">
    <property type="entry name" value="Bira Bifunctional Protein, Domain 2"/>
    <property type="match status" value="1"/>
</dbReference>
<dbReference type="GO" id="GO:0017118">
    <property type="term" value="F:lipoyltransferase activity"/>
    <property type="evidence" value="ECO:0007669"/>
    <property type="project" value="TreeGrafter"/>
</dbReference>
<dbReference type="InterPro" id="IPR004143">
    <property type="entry name" value="BPL_LPL_catalytic"/>
</dbReference>
<dbReference type="Pfam" id="PF21948">
    <property type="entry name" value="LplA-B_cat"/>
    <property type="match status" value="1"/>
</dbReference>
<dbReference type="InterPro" id="IPR045864">
    <property type="entry name" value="aa-tRNA-synth_II/BPL/LPL"/>
</dbReference>
<dbReference type="InterPro" id="IPR004562">
    <property type="entry name" value="LipoylTrfase_LipoateP_Ligase"/>
</dbReference>
<dbReference type="InterPro" id="IPR014710">
    <property type="entry name" value="RmlC-like_jellyroll"/>
</dbReference>
<reference evidence="3" key="2">
    <citation type="submission" date="2015-07" db="EMBL/GenBank/DDBJ databases">
        <title>Plasmids, circular viruses and viroids from rat gut.</title>
        <authorList>
            <person name="Jorgensen T.J."/>
            <person name="Hansen M.A."/>
            <person name="Xu Z."/>
            <person name="Tabak M.A."/>
            <person name="Sorensen S.J."/>
            <person name="Hansen L.H."/>
        </authorList>
    </citation>
    <scope>NUCLEOTIDE SEQUENCE</scope>
    <source>
        <strain evidence="3">RGRH0175</strain>
    </source>
</reference>
<dbReference type="InterPro" id="IPR049071">
    <property type="entry name" value="MPI_cupin_dom"/>
</dbReference>
<proteinExistence type="predicted"/>
<accession>A0A0H5PWI3</accession>
<dbReference type="PROSITE" id="PS51733">
    <property type="entry name" value="BPL_LPL_CATALYTIC"/>
    <property type="match status" value="1"/>
</dbReference>
<sequence length="359" mass="40519">MKYITLPEEKTRRLSFYLAMEEFVAYHIDEQDCFFMWQVEPSVIFGRNQLIENEVNIPFCRQHGIQTFRRKSGGGCVYADMSNVMFSYITKDEAVGFTFNKYINMVVLVLRKMGVDAKATGRNDVMIDGRKVSGNAFYHIAQRGKAGSGRNIVHGTMLYDTDMENMVGAITPSDAKLVSKGVASVRQRIALLKDYTTMGLGDFKAFVRSNLCNGEIHLTHDDVSVIEEMEKEYLSDDFIYGKDKNGNYRELHTKEAAEAIDYTVLDDYRTDYEAKKNEAVQLVSCPLFTTAVYDLNEAMTLDYSDLDSFVILIALKGEGEILTASGETHSFREGECVLLPATTDTVKVSGEIKFLETFV</sequence>
<dbReference type="InterPro" id="IPR011051">
    <property type="entry name" value="RmlC_Cupin_sf"/>
</dbReference>
<dbReference type="EMBL" id="LN852861">
    <property type="protein sequence ID" value="CRY94116.1"/>
    <property type="molecule type" value="Genomic_DNA"/>
</dbReference>
<evidence type="ECO:0000259" key="2">
    <source>
        <dbReference type="PROSITE" id="PS51733"/>
    </source>
</evidence>
<dbReference type="Gene3D" id="2.60.120.10">
    <property type="entry name" value="Jelly Rolls"/>
    <property type="match status" value="1"/>
</dbReference>
<dbReference type="SUPFAM" id="SSF51182">
    <property type="entry name" value="RmlC-like cupins"/>
    <property type="match status" value="1"/>
</dbReference>